<dbReference type="InterPro" id="IPR004143">
    <property type="entry name" value="BPL_LPL_catalytic"/>
</dbReference>
<dbReference type="InterPro" id="IPR004408">
    <property type="entry name" value="Biotin_CoA_COase_ligase"/>
</dbReference>
<organism evidence="3 4">
    <name type="scientific">Mesonia aestuariivivens</name>
    <dbReference type="NCBI Taxonomy" id="2796128"/>
    <lineage>
        <taxon>Bacteria</taxon>
        <taxon>Pseudomonadati</taxon>
        <taxon>Bacteroidota</taxon>
        <taxon>Flavobacteriia</taxon>
        <taxon>Flavobacteriales</taxon>
        <taxon>Flavobacteriaceae</taxon>
        <taxon>Mesonia</taxon>
    </lineage>
</organism>
<evidence type="ECO:0000313" key="3">
    <source>
        <dbReference type="EMBL" id="MBW2961742.1"/>
    </source>
</evidence>
<dbReference type="PANTHER" id="PTHR12835">
    <property type="entry name" value="BIOTIN PROTEIN LIGASE"/>
    <property type="match status" value="1"/>
</dbReference>
<dbReference type="PROSITE" id="PS51733">
    <property type="entry name" value="BPL_LPL_CATALYTIC"/>
    <property type="match status" value="1"/>
</dbReference>
<dbReference type="Proteomes" id="UP000719267">
    <property type="component" value="Unassembled WGS sequence"/>
</dbReference>
<proteinExistence type="predicted"/>
<dbReference type="EMBL" id="JAHWDF010000007">
    <property type="protein sequence ID" value="MBW2961742.1"/>
    <property type="molecule type" value="Genomic_DNA"/>
</dbReference>
<comment type="caution">
    <text evidence="3">The sequence shown here is derived from an EMBL/GenBank/DDBJ whole genome shotgun (WGS) entry which is preliminary data.</text>
</comment>
<evidence type="ECO:0000313" key="4">
    <source>
        <dbReference type="Proteomes" id="UP000719267"/>
    </source>
</evidence>
<accession>A0ABS6W2G9</accession>
<keyword evidence="4" id="KW-1185">Reference proteome</keyword>
<dbReference type="Pfam" id="PF03099">
    <property type="entry name" value="BPL_LplA_LipB"/>
    <property type="match status" value="1"/>
</dbReference>
<dbReference type="GO" id="GO:0004077">
    <property type="term" value="F:biotin--[biotin carboxyl-carrier protein] ligase activity"/>
    <property type="evidence" value="ECO:0007669"/>
    <property type="project" value="UniProtKB-EC"/>
</dbReference>
<evidence type="ECO:0000259" key="2">
    <source>
        <dbReference type="PROSITE" id="PS51733"/>
    </source>
</evidence>
<dbReference type="EC" id="6.3.4.15" evidence="3"/>
<reference evidence="3 4" key="1">
    <citation type="submission" date="2021-07" db="EMBL/GenBank/DDBJ databases">
        <title>Mesonia aestuariivivens sp. nov., isolated from a tidal flat.</title>
        <authorList>
            <person name="Kim Y.-O."/>
            <person name="Yoon J.-H."/>
        </authorList>
    </citation>
    <scope>NUCLEOTIDE SEQUENCE [LARGE SCALE GENOMIC DNA]</scope>
    <source>
        <strain evidence="3 4">JHPTF-M18</strain>
    </source>
</reference>
<dbReference type="NCBIfam" id="TIGR00121">
    <property type="entry name" value="birA_ligase"/>
    <property type="match status" value="1"/>
</dbReference>
<dbReference type="CDD" id="cd16442">
    <property type="entry name" value="BPL"/>
    <property type="match status" value="1"/>
</dbReference>
<feature type="domain" description="BPL/LPL catalytic" evidence="2">
    <location>
        <begin position="1"/>
        <end position="177"/>
    </location>
</feature>
<dbReference type="RefSeq" id="WP_219040032.1">
    <property type="nucleotide sequence ID" value="NZ_JAHWDF010000007.1"/>
</dbReference>
<evidence type="ECO:0000256" key="1">
    <source>
        <dbReference type="ARBA" id="ARBA00022598"/>
    </source>
</evidence>
<sequence>MRSIKVLATDSTNLFLRELFREQTLIENCYVVTEEQTNGKGQMGAKWETKRGENLTFSVLLNHLNLQIDEQFKLSAIVACSIVEVLKKHQIPKLKIKWPNDILADSFKVCGVLIENILINGKIGSTIIGVGLNVNQTDFGSLWQASSLKKLTGIHFDLNHLLEQLVETIEKNIYLKKEWSLEVILNEYYEYLFRIEKPSTFEFPNGERKIGIIQKVSKQGRLVVLFEDNVLKEFDIKEVKLLY</sequence>
<gene>
    <name evidence="3" type="ORF">KW502_08020</name>
</gene>
<name>A0ABS6W2G9_9FLAO</name>
<keyword evidence="1 3" id="KW-0436">Ligase</keyword>
<protein>
    <submittedName>
        <fullName evidence="3">Biotin--[acetyl-CoA-carboxylase] ligase</fullName>
        <ecNumber evidence="3">6.3.4.15</ecNumber>
    </submittedName>
</protein>
<dbReference type="PANTHER" id="PTHR12835:SF5">
    <property type="entry name" value="BIOTIN--PROTEIN LIGASE"/>
    <property type="match status" value="1"/>
</dbReference>